<sequence>MFKKILARFGKGAATVDLRFNNRPYYAGETIDGEVRIHGGEVEQKVNFLAARLMISVSTKQGTETREVAKLPLSSAFVILPKEQKVIPFTYQIPQDLPVSRGSISYYFDTQLDIEGGVDRTDVDRLTIDVPKQIQVIFQAMDILGFREKHTSGKVDQYGQEFAFFPTQVFGGQVNEVELRFAYEESGVRVWMEVDCRNGFHEIEAKREFFLEQSVLQNESQLVELLKQYMTEVIDNPQAYTKPFSYTSHYGHQRHHGGGIGGMVGGLAMGILGGMLLGEMLDGLGVDEMMEGALEAAGFDEEAFGEEEEEDFGSFFGGGDDEEW</sequence>
<dbReference type="EMBL" id="VYKL01000022">
    <property type="protein sequence ID" value="KAA9022508.1"/>
    <property type="molecule type" value="Genomic_DNA"/>
</dbReference>
<reference evidence="2 3" key="1">
    <citation type="submission" date="2019-09" db="EMBL/GenBank/DDBJ databases">
        <title>Whole genome sequences of isolates from the Mars Exploration Rovers.</title>
        <authorList>
            <person name="Seuylemezian A."/>
            <person name="Vaishampayan P."/>
        </authorList>
    </citation>
    <scope>NUCLEOTIDE SEQUENCE [LARGE SCALE GENOMIC DNA]</scope>
    <source>
        <strain evidence="2 3">MER_TA_151</strain>
    </source>
</reference>
<comment type="caution">
    <text evidence="2">The sequence shown here is derived from an EMBL/GenBank/DDBJ whole genome shotgun (WGS) entry which is preliminary data.</text>
</comment>
<evidence type="ECO:0000313" key="3">
    <source>
        <dbReference type="Proteomes" id="UP000326671"/>
    </source>
</evidence>
<evidence type="ECO:0000313" key="2">
    <source>
        <dbReference type="EMBL" id="KAA9022508.1"/>
    </source>
</evidence>
<feature type="region of interest" description="Disordered" evidence="1">
    <location>
        <begin position="303"/>
        <end position="324"/>
    </location>
</feature>
<dbReference type="InterPro" id="IPR014752">
    <property type="entry name" value="Arrestin-like_C"/>
</dbReference>
<dbReference type="PANTHER" id="PTHR40053">
    <property type="entry name" value="SPORULATION-CONTROL PROTEIN SPO0M"/>
    <property type="match status" value="1"/>
</dbReference>
<evidence type="ECO:0000256" key="1">
    <source>
        <dbReference type="SAM" id="MobiDB-lite"/>
    </source>
</evidence>
<dbReference type="Pfam" id="PF07070">
    <property type="entry name" value="Spo0M"/>
    <property type="match status" value="1"/>
</dbReference>
<dbReference type="Proteomes" id="UP000326671">
    <property type="component" value="Unassembled WGS sequence"/>
</dbReference>
<dbReference type="RefSeq" id="WP_150440761.1">
    <property type="nucleotide sequence ID" value="NZ_VYKL01000022.1"/>
</dbReference>
<dbReference type="Gene3D" id="2.60.40.640">
    <property type="match status" value="1"/>
</dbReference>
<dbReference type="SUPFAM" id="SSF81296">
    <property type="entry name" value="E set domains"/>
    <property type="match status" value="1"/>
</dbReference>
<dbReference type="PANTHER" id="PTHR40053:SF1">
    <property type="entry name" value="SPORULATION-CONTROL PROTEIN SPO0M"/>
    <property type="match status" value="1"/>
</dbReference>
<organism evidence="2 3">
    <name type="scientific">Niallia endozanthoxylica</name>
    <dbReference type="NCBI Taxonomy" id="2036016"/>
    <lineage>
        <taxon>Bacteria</taxon>
        <taxon>Bacillati</taxon>
        <taxon>Bacillota</taxon>
        <taxon>Bacilli</taxon>
        <taxon>Bacillales</taxon>
        <taxon>Bacillaceae</taxon>
        <taxon>Niallia</taxon>
    </lineage>
</organism>
<feature type="compositionally biased region" description="Acidic residues" evidence="1">
    <location>
        <begin position="303"/>
        <end position="312"/>
    </location>
</feature>
<dbReference type="InterPro" id="IPR014756">
    <property type="entry name" value="Ig_E-set"/>
</dbReference>
<accession>A0A5J5HNC7</accession>
<evidence type="ECO:0008006" key="4">
    <source>
        <dbReference type="Google" id="ProtNLM"/>
    </source>
</evidence>
<gene>
    <name evidence="2" type="ORF">F4V44_14605</name>
</gene>
<keyword evidence="3" id="KW-1185">Reference proteome</keyword>
<dbReference type="OrthoDB" id="2351239at2"/>
<proteinExistence type="predicted"/>
<dbReference type="AlphaFoldDB" id="A0A5J5HNC7"/>
<name>A0A5J5HNC7_9BACI</name>
<protein>
    <recommendedName>
        <fullName evidence="4">Sporulation-control protein</fullName>
    </recommendedName>
</protein>
<dbReference type="InterPro" id="IPR009776">
    <property type="entry name" value="Spore_0_M"/>
</dbReference>